<evidence type="ECO:0000256" key="3">
    <source>
        <dbReference type="ARBA" id="ARBA00023054"/>
    </source>
</evidence>
<feature type="domain" description="ESF1 RRM" evidence="7">
    <location>
        <begin position="203"/>
        <end position="352"/>
    </location>
</feature>
<dbReference type="Pfam" id="PF25121">
    <property type="entry name" value="RRM_ESF1"/>
    <property type="match status" value="1"/>
</dbReference>
<dbReference type="AlphaFoldDB" id="E3M7Y3"/>
<dbReference type="eggNOG" id="KOG2318">
    <property type="taxonomic scope" value="Eukaryota"/>
</dbReference>
<evidence type="ECO:0000259" key="7">
    <source>
        <dbReference type="Pfam" id="PF25121"/>
    </source>
</evidence>
<name>E3M7Y3_CAERE</name>
<dbReference type="HOGENOM" id="CLU_010564_2_1_1"/>
<evidence type="ECO:0000256" key="4">
    <source>
        <dbReference type="ARBA" id="ARBA00023242"/>
    </source>
</evidence>
<feature type="compositionally biased region" description="Acidic residues" evidence="5">
    <location>
        <begin position="105"/>
        <end position="140"/>
    </location>
</feature>
<dbReference type="OrthoDB" id="431825at2759"/>
<dbReference type="GO" id="GO:0003723">
    <property type="term" value="F:RNA binding"/>
    <property type="evidence" value="ECO:0007669"/>
    <property type="project" value="TreeGrafter"/>
</dbReference>
<sequence length="612" mass="69478">MGKKKSGKVASGLNDERFSRIKSDPMFSGLKSSEKKVVIDKRFAAALTDERFSTRAKVDMRGRKQKKVVGNNMLDLYELEEEEEVNHQKPGKTEKKLSKSKKVEDDVDSELDEFFDEGDDEVAEDVEEADDEEESDEEVEPEKTGLNGFKKLDLARGEGNVDSSSDDDSSDEEEADHDDKTDGIELDLANLDKDVDQVEWTSRRLAVCNLEWDNMSCEDILMLVKSFTYVNHYVVIHFLIYFSPQDGAVVSVGIYLSDFGKEQLDKEEKTGPLLKLSKPVDEYKEDEMDDETRTAVREYLVNRLKHYYAVITFDSIPSAVAVYEECDGFQFEETGLKMDMRFIPDEMDFEEDRVKEFLNAEDVNMAKYKVTKKSKSAIISTGAKITWDEDDPMRKKKFLEAFNGDEEAGKDLIVDSDDSDDDETNRNTLMALLNTDEQKSKLDIDWEGEEKHDDESDSSDGEYVKVDDDDEEIGVKNKKKNSDDEEEDEKKEEEKLTGYKAYKKKQKAKLIENKLKRKGTSGGAEANIKTVAAAETIANDDRFSALFTDSAFAIEPSSKKFKGSLLVSKQAEQKLKGSLASSEQKPSSKPEDLVQKLKKQADKWNKKKSAKN</sequence>
<evidence type="ECO:0000256" key="1">
    <source>
        <dbReference type="ARBA" id="ARBA00004604"/>
    </source>
</evidence>
<dbReference type="InParanoid" id="E3M7Y3"/>
<dbReference type="PANTHER" id="PTHR12202">
    <property type="entry name" value="ESF1 HOMOLOG"/>
    <property type="match status" value="1"/>
</dbReference>
<evidence type="ECO:0000259" key="6">
    <source>
        <dbReference type="Pfam" id="PF08159"/>
    </source>
</evidence>
<feature type="region of interest" description="Disordered" evidence="5">
    <location>
        <begin position="575"/>
        <end position="612"/>
    </location>
</feature>
<feature type="domain" description="NUC153" evidence="6">
    <location>
        <begin position="540"/>
        <end position="562"/>
    </location>
</feature>
<proteinExistence type="inferred from homology"/>
<reference evidence="8" key="1">
    <citation type="submission" date="2007-07" db="EMBL/GenBank/DDBJ databases">
        <title>PCAP assembly of the Caenorhabditis remanei genome.</title>
        <authorList>
            <consortium name="The Caenorhabditis remanei Sequencing Consortium"/>
            <person name="Wilson R.K."/>
        </authorList>
    </citation>
    <scope>NUCLEOTIDE SEQUENCE [LARGE SCALE GENOMIC DNA]</scope>
    <source>
        <strain evidence="8">PB4641</strain>
    </source>
</reference>
<dbReference type="FunCoup" id="E3M7Y3">
    <property type="interactions" value="2323"/>
</dbReference>
<evidence type="ECO:0000313" key="8">
    <source>
        <dbReference type="EMBL" id="EFO93934.1"/>
    </source>
</evidence>
<feature type="compositionally biased region" description="Acidic residues" evidence="5">
    <location>
        <begin position="164"/>
        <end position="176"/>
    </location>
</feature>
<feature type="region of interest" description="Disordered" evidence="5">
    <location>
        <begin position="80"/>
        <end position="184"/>
    </location>
</feature>
<accession>E3M7Y3</accession>
<dbReference type="GO" id="GO:0006364">
    <property type="term" value="P:rRNA processing"/>
    <property type="evidence" value="ECO:0007669"/>
    <property type="project" value="InterPro"/>
</dbReference>
<dbReference type="PANTHER" id="PTHR12202:SF0">
    <property type="entry name" value="ESF1 HOMOLOG"/>
    <property type="match status" value="1"/>
</dbReference>
<organism evidence="9">
    <name type="scientific">Caenorhabditis remanei</name>
    <name type="common">Caenorhabditis vulgaris</name>
    <dbReference type="NCBI Taxonomy" id="31234"/>
    <lineage>
        <taxon>Eukaryota</taxon>
        <taxon>Metazoa</taxon>
        <taxon>Ecdysozoa</taxon>
        <taxon>Nematoda</taxon>
        <taxon>Chromadorea</taxon>
        <taxon>Rhabditida</taxon>
        <taxon>Rhabditina</taxon>
        <taxon>Rhabditomorpha</taxon>
        <taxon>Rhabditoidea</taxon>
        <taxon>Rhabditidae</taxon>
        <taxon>Peloderinae</taxon>
        <taxon>Caenorhabditis</taxon>
    </lineage>
</organism>
<gene>
    <name evidence="8" type="ORF">CRE_12617</name>
</gene>
<dbReference type="EMBL" id="DS268427">
    <property type="protein sequence ID" value="EFO93934.1"/>
    <property type="molecule type" value="Genomic_DNA"/>
</dbReference>
<feature type="compositionally biased region" description="Basic and acidic residues" evidence="5">
    <location>
        <begin position="440"/>
        <end position="454"/>
    </location>
</feature>
<feature type="compositionally biased region" description="Basic and acidic residues" evidence="5">
    <location>
        <begin position="85"/>
        <end position="104"/>
    </location>
</feature>
<feature type="region of interest" description="Disordered" evidence="5">
    <location>
        <begin position="440"/>
        <end position="498"/>
    </location>
</feature>
<dbReference type="Proteomes" id="UP000008281">
    <property type="component" value="Unassembled WGS sequence"/>
</dbReference>
<evidence type="ECO:0000256" key="5">
    <source>
        <dbReference type="SAM" id="MobiDB-lite"/>
    </source>
</evidence>
<dbReference type="InterPro" id="IPR056750">
    <property type="entry name" value="RRM_ESF1"/>
</dbReference>
<keyword evidence="3" id="KW-0175">Coiled coil</keyword>
<protein>
    <submittedName>
        <fullName evidence="8">Uncharacterized protein</fullName>
    </submittedName>
</protein>
<feature type="compositionally biased region" description="Basic and acidic residues" evidence="5">
    <location>
        <begin position="586"/>
        <end position="604"/>
    </location>
</feature>
<comment type="similarity">
    <text evidence="2">Belongs to the ESF1 family.</text>
</comment>
<dbReference type="GO" id="GO:0005730">
    <property type="term" value="C:nucleolus"/>
    <property type="evidence" value="ECO:0007669"/>
    <property type="project" value="UniProtKB-SubCell"/>
</dbReference>
<dbReference type="STRING" id="31234.E3M7Y3"/>
<evidence type="ECO:0000313" key="9">
    <source>
        <dbReference type="Proteomes" id="UP000008281"/>
    </source>
</evidence>
<comment type="subcellular location">
    <subcellularLocation>
        <location evidence="1">Nucleus</location>
        <location evidence="1">Nucleolus</location>
    </subcellularLocation>
</comment>
<evidence type="ECO:0000256" key="2">
    <source>
        <dbReference type="ARBA" id="ARBA00009087"/>
    </source>
</evidence>
<dbReference type="Pfam" id="PF08159">
    <property type="entry name" value="NUC153"/>
    <property type="match status" value="1"/>
</dbReference>
<keyword evidence="4" id="KW-0539">Nucleus</keyword>
<dbReference type="InterPro" id="IPR012580">
    <property type="entry name" value="NUC153"/>
</dbReference>
<keyword evidence="9" id="KW-1185">Reference proteome</keyword>
<dbReference type="OMA" id="DHDFAID"/>
<dbReference type="InterPro" id="IPR039754">
    <property type="entry name" value="Esf1"/>
</dbReference>